<evidence type="ECO:0000313" key="3">
    <source>
        <dbReference type="Proteomes" id="UP000683925"/>
    </source>
</evidence>
<proteinExistence type="predicted"/>
<reference evidence="2" key="1">
    <citation type="submission" date="2021-01" db="EMBL/GenBank/DDBJ databases">
        <authorList>
            <consortium name="Genoscope - CEA"/>
            <person name="William W."/>
        </authorList>
    </citation>
    <scope>NUCLEOTIDE SEQUENCE</scope>
</reference>
<dbReference type="AlphaFoldDB" id="A0A8S1WP64"/>
<keyword evidence="3" id="KW-1185">Reference proteome</keyword>
<dbReference type="EMBL" id="CAJJDP010000096">
    <property type="protein sequence ID" value="CAD8190490.1"/>
    <property type="molecule type" value="Genomic_DNA"/>
</dbReference>
<name>A0A8S1WP64_PAROT</name>
<evidence type="ECO:0000256" key="1">
    <source>
        <dbReference type="SAM" id="MobiDB-lite"/>
    </source>
</evidence>
<comment type="caution">
    <text evidence="2">The sequence shown here is derived from an EMBL/GenBank/DDBJ whole genome shotgun (WGS) entry which is preliminary data.</text>
</comment>
<dbReference type="Proteomes" id="UP000683925">
    <property type="component" value="Unassembled WGS sequence"/>
</dbReference>
<accession>A0A8S1WP64</accession>
<organism evidence="2 3">
    <name type="scientific">Paramecium octaurelia</name>
    <dbReference type="NCBI Taxonomy" id="43137"/>
    <lineage>
        <taxon>Eukaryota</taxon>
        <taxon>Sar</taxon>
        <taxon>Alveolata</taxon>
        <taxon>Ciliophora</taxon>
        <taxon>Intramacronucleata</taxon>
        <taxon>Oligohymenophorea</taxon>
        <taxon>Peniculida</taxon>
        <taxon>Parameciidae</taxon>
        <taxon>Paramecium</taxon>
    </lineage>
</organism>
<feature type="compositionally biased region" description="Low complexity" evidence="1">
    <location>
        <begin position="1"/>
        <end position="31"/>
    </location>
</feature>
<feature type="region of interest" description="Disordered" evidence="1">
    <location>
        <begin position="1"/>
        <end position="37"/>
    </location>
</feature>
<protein>
    <submittedName>
        <fullName evidence="2">Uncharacterized protein</fullName>
    </submittedName>
</protein>
<evidence type="ECO:0000313" key="2">
    <source>
        <dbReference type="EMBL" id="CAD8190490.1"/>
    </source>
</evidence>
<gene>
    <name evidence="2" type="ORF">POCTA_138.1.T0970170</name>
</gene>
<sequence length="74" mass="8304">MSKSSKSSRSSPSKSQHQSPSPKSKSNSHPNQGQSHIIYQHSKYLTINYFNIINIQKNYASMSPICPRELPTPS</sequence>